<dbReference type="Proteomes" id="UP000182793">
    <property type="component" value="Unassembled WGS sequence"/>
</dbReference>
<keyword evidence="3" id="KW-1185">Reference proteome</keyword>
<reference evidence="2 3" key="1">
    <citation type="submission" date="2016-10" db="EMBL/GenBank/DDBJ databases">
        <authorList>
            <person name="Varghese N."/>
            <person name="Submissions S."/>
        </authorList>
    </citation>
    <scope>NUCLEOTIDE SEQUENCE [LARGE SCALE GENOMIC DNA]</scope>
    <source>
        <strain evidence="2 3">JB1</strain>
    </source>
</reference>
<feature type="coiled-coil region" evidence="1">
    <location>
        <begin position="211"/>
        <end position="259"/>
    </location>
</feature>
<evidence type="ECO:0000313" key="2">
    <source>
        <dbReference type="EMBL" id="SFL50072.1"/>
    </source>
</evidence>
<feature type="non-terminal residue" evidence="2">
    <location>
        <position position="1"/>
    </location>
</feature>
<proteinExistence type="predicted"/>
<accession>A0A1I4I6P0</accession>
<evidence type="ECO:0000256" key="1">
    <source>
        <dbReference type="SAM" id="Coils"/>
    </source>
</evidence>
<name>A0A1I4I6P0_STREI</name>
<protein>
    <submittedName>
        <fullName evidence="2">Uncharacterized protein</fullName>
    </submittedName>
</protein>
<evidence type="ECO:0000313" key="3">
    <source>
        <dbReference type="Proteomes" id="UP000182793"/>
    </source>
</evidence>
<organism evidence="2 3">
    <name type="scientific">Streptococcus equinus JB1</name>
    <dbReference type="NCBI Taxonomy" id="1294274"/>
    <lineage>
        <taxon>Bacteria</taxon>
        <taxon>Bacillati</taxon>
        <taxon>Bacillota</taxon>
        <taxon>Bacilli</taxon>
        <taxon>Lactobacillales</taxon>
        <taxon>Streptococcaceae</taxon>
        <taxon>Streptococcus</taxon>
    </lineage>
</organism>
<gene>
    <name evidence="2" type="ORF">SAMN02910290_02031</name>
</gene>
<dbReference type="EMBL" id="FOTG01000024">
    <property type="protein sequence ID" value="SFL50072.1"/>
    <property type="molecule type" value="Genomic_DNA"/>
</dbReference>
<sequence>GYDRKLVGTNNIKDMHEYKEIVGQANKELDEKLVSKYGAPEYINETTGEYYDWVEYHNFLEFPSEEQEGQIARETTYAEKIDWVKRYYQQDLNKLESSQKLSEARISELDQKIKKKYEELSKIDFKASKGASRVSQLENAIDSRSDALAAVKRDFKAYQAFLKRGEQIANNWQQEITGELKKTAFGKEYIRMDPEVFEKARMSNHWFQVKQDSLRQEIRRLETDLENSNRARFKLLDENKELKAESKWLREDNKKLFERLDITTKKLKLWRDKTRKLLPKKEFKAITAVVNTEIIEIMTPVAKVVKAVTKTIKKMTL</sequence>
<comment type="caution">
    <text evidence="2">The sequence shown here is derived from an EMBL/GenBank/DDBJ whole genome shotgun (WGS) entry which is preliminary data.</text>
</comment>
<keyword evidence="1" id="KW-0175">Coiled coil</keyword>